<organism evidence="1">
    <name type="scientific">Brassica napus</name>
    <name type="common">Rape</name>
    <dbReference type="NCBI Taxonomy" id="3708"/>
    <lineage>
        <taxon>Eukaryota</taxon>
        <taxon>Viridiplantae</taxon>
        <taxon>Streptophyta</taxon>
        <taxon>Embryophyta</taxon>
        <taxon>Tracheophyta</taxon>
        <taxon>Spermatophyta</taxon>
        <taxon>Magnoliopsida</taxon>
        <taxon>eudicotyledons</taxon>
        <taxon>Gunneridae</taxon>
        <taxon>Pentapetalae</taxon>
        <taxon>rosids</taxon>
        <taxon>malvids</taxon>
        <taxon>Brassicales</taxon>
        <taxon>Brassicaceae</taxon>
        <taxon>Brassiceae</taxon>
        <taxon>Brassica</taxon>
    </lineage>
</organism>
<protein>
    <submittedName>
        <fullName evidence="1">(rape) hypothetical protein</fullName>
    </submittedName>
</protein>
<reference evidence="1" key="1">
    <citation type="submission" date="2021-01" db="EMBL/GenBank/DDBJ databases">
        <authorList>
            <consortium name="Genoscope - CEA"/>
            <person name="William W."/>
        </authorList>
    </citation>
    <scope>NUCLEOTIDE SEQUENCE</scope>
</reference>
<proteinExistence type="predicted"/>
<name>A0A816TMN2_BRANA</name>
<evidence type="ECO:0000313" key="1">
    <source>
        <dbReference type="EMBL" id="CAF2098560.1"/>
    </source>
</evidence>
<accession>A0A816TMN2</accession>
<dbReference type="Proteomes" id="UP001295469">
    <property type="component" value="Chromosome A05"/>
</dbReference>
<dbReference type="AlphaFoldDB" id="A0A816TMN2"/>
<gene>
    <name evidence="1" type="ORF">DARMORV10_A05P23300.1</name>
</gene>
<dbReference type="EMBL" id="HG994359">
    <property type="protein sequence ID" value="CAF2098560.1"/>
    <property type="molecule type" value="Genomic_DNA"/>
</dbReference>
<sequence length="109" mass="12267">MTVATSVDSLLEKLKQEELYLPPSNWESLHSQSCQFPPPTLHHLRCSCLYAWKHELCISLDLVRLALNALQGVESSLISIQKLSYGLCSHQSLSLWHRLSSTDALGHIL</sequence>